<dbReference type="InterPro" id="IPR027417">
    <property type="entry name" value="P-loop_NTPase"/>
</dbReference>
<dbReference type="FunFam" id="3.40.50.300:FF:000969">
    <property type="entry name" value="Ferrous iron transporter B"/>
    <property type="match status" value="1"/>
</dbReference>
<protein>
    <submittedName>
        <fullName evidence="2">Fe2+ transport system protein B</fullName>
    </submittedName>
</protein>
<evidence type="ECO:0000313" key="3">
    <source>
        <dbReference type="Proteomes" id="UP000774000"/>
    </source>
</evidence>
<dbReference type="Pfam" id="PF17910">
    <property type="entry name" value="FeoB_Cyto"/>
    <property type="match status" value="1"/>
</dbReference>
<dbReference type="PANTHER" id="PTHR43185:SF1">
    <property type="entry name" value="FE(2+) TRANSPORTER FEOB"/>
    <property type="match status" value="1"/>
</dbReference>
<dbReference type="InterPro" id="IPR050860">
    <property type="entry name" value="FeoB_GTPase"/>
</dbReference>
<accession>A0A938XTN1</accession>
<organism evidence="2 3">
    <name type="scientific">Halanaerobacter jeridensis</name>
    <dbReference type="NCBI Taxonomy" id="706427"/>
    <lineage>
        <taxon>Bacteria</taxon>
        <taxon>Bacillati</taxon>
        <taxon>Bacillota</taxon>
        <taxon>Clostridia</taxon>
        <taxon>Halanaerobiales</taxon>
        <taxon>Halobacteroidaceae</taxon>
        <taxon>Halanaerobacter</taxon>
    </lineage>
</organism>
<dbReference type="RefSeq" id="WP_204702077.1">
    <property type="nucleotide sequence ID" value="NZ_JAFBDQ010000011.1"/>
</dbReference>
<dbReference type="GO" id="GO:0005886">
    <property type="term" value="C:plasma membrane"/>
    <property type="evidence" value="ECO:0007669"/>
    <property type="project" value="TreeGrafter"/>
</dbReference>
<proteinExistence type="predicted"/>
<dbReference type="InterPro" id="IPR041069">
    <property type="entry name" value="FeoB_Cyto"/>
</dbReference>
<dbReference type="Gene3D" id="1.10.287.1770">
    <property type="match status" value="1"/>
</dbReference>
<dbReference type="PRINTS" id="PR00326">
    <property type="entry name" value="GTP1OBG"/>
</dbReference>
<keyword evidence="3" id="KW-1185">Reference proteome</keyword>
<dbReference type="GO" id="GO:0015093">
    <property type="term" value="F:ferrous iron transmembrane transporter activity"/>
    <property type="evidence" value="ECO:0007669"/>
    <property type="project" value="TreeGrafter"/>
</dbReference>
<feature type="domain" description="FeoB-type G" evidence="1">
    <location>
        <begin position="25"/>
        <end position="187"/>
    </location>
</feature>
<comment type="caution">
    <text evidence="2">The sequence shown here is derived from an EMBL/GenBank/DDBJ whole genome shotgun (WGS) entry which is preliminary data.</text>
</comment>
<name>A0A938XTN1_9FIRM</name>
<dbReference type="PANTHER" id="PTHR43185">
    <property type="entry name" value="FERROUS IRON TRANSPORT PROTEIN B"/>
    <property type="match status" value="1"/>
</dbReference>
<dbReference type="PROSITE" id="PS51711">
    <property type="entry name" value="G_FEOB"/>
    <property type="match status" value="1"/>
</dbReference>
<dbReference type="CDD" id="cd01879">
    <property type="entry name" value="FeoB"/>
    <property type="match status" value="1"/>
</dbReference>
<dbReference type="Proteomes" id="UP000774000">
    <property type="component" value="Unassembled WGS sequence"/>
</dbReference>
<sequence length="262" mass="29456">MGLTAQSSGVNLLRESFNIDGDKNNPVVALAGNPNTGKSTVFNGLTGLKQHTGNWPGKTVTQAKGYYTYLSQEYTVVDLPGTYSLLASSIEEQIARDFICFAQPEVTVVIADATNLERNLNLLLQVTELSERVVLCLNLMDEAERKNIKIDLNGLATDLQVPIVPTIARDEKGLSDLKKVIDKIVNQEVQLDPIKIKYSSKIEEKVEKIVPELNKQFPNLRKNINIRWLALRLLEGDRTIFETLEECYDVNLKNKKVVERRQ</sequence>
<dbReference type="SUPFAM" id="SSF52540">
    <property type="entry name" value="P-loop containing nucleoside triphosphate hydrolases"/>
    <property type="match status" value="1"/>
</dbReference>
<dbReference type="Gene3D" id="3.40.50.300">
    <property type="entry name" value="P-loop containing nucleotide triphosphate hydrolases"/>
    <property type="match status" value="1"/>
</dbReference>
<dbReference type="EMBL" id="JAFBDQ010000011">
    <property type="protein sequence ID" value="MBM7557320.1"/>
    <property type="molecule type" value="Genomic_DNA"/>
</dbReference>
<evidence type="ECO:0000313" key="2">
    <source>
        <dbReference type="EMBL" id="MBM7557320.1"/>
    </source>
</evidence>
<reference evidence="2" key="1">
    <citation type="submission" date="2021-01" db="EMBL/GenBank/DDBJ databases">
        <title>Genomic Encyclopedia of Type Strains, Phase IV (KMG-IV): sequencing the most valuable type-strain genomes for metagenomic binning, comparative biology and taxonomic classification.</title>
        <authorList>
            <person name="Goeker M."/>
        </authorList>
    </citation>
    <scope>NUCLEOTIDE SEQUENCE</scope>
    <source>
        <strain evidence="2">DSM 23230</strain>
    </source>
</reference>
<dbReference type="InterPro" id="IPR006073">
    <property type="entry name" value="GTP-bd"/>
</dbReference>
<dbReference type="AlphaFoldDB" id="A0A938XTN1"/>
<dbReference type="GO" id="GO:0005525">
    <property type="term" value="F:GTP binding"/>
    <property type="evidence" value="ECO:0007669"/>
    <property type="project" value="InterPro"/>
</dbReference>
<dbReference type="Pfam" id="PF02421">
    <property type="entry name" value="FeoB_N"/>
    <property type="match status" value="1"/>
</dbReference>
<evidence type="ECO:0000259" key="1">
    <source>
        <dbReference type="PROSITE" id="PS51711"/>
    </source>
</evidence>
<dbReference type="InterPro" id="IPR030389">
    <property type="entry name" value="G_FEOB_dom"/>
</dbReference>
<gene>
    <name evidence="2" type="ORF">JOC47_002186</name>
</gene>